<protein>
    <recommendedName>
        <fullName evidence="5">SCO family protein</fullName>
    </recommendedName>
</protein>
<dbReference type="PANTHER" id="PTHR12151">
    <property type="entry name" value="ELECTRON TRANSPORT PROTIN SCO1/SENC FAMILY MEMBER"/>
    <property type="match status" value="1"/>
</dbReference>
<reference evidence="3 4" key="1">
    <citation type="submission" date="2024-02" db="EMBL/GenBank/DDBJ databases">
        <title>Deinococcus caeni NBRC 101312.</title>
        <authorList>
            <person name="Ichikawa N."/>
            <person name="Katano-Makiyama Y."/>
            <person name="Hidaka K."/>
        </authorList>
    </citation>
    <scope>NUCLEOTIDE SEQUENCE [LARGE SCALE GENOMIC DNA]</scope>
    <source>
        <strain evidence="3 4">NBRC 101312</strain>
    </source>
</reference>
<dbReference type="SUPFAM" id="SSF52833">
    <property type="entry name" value="Thioredoxin-like"/>
    <property type="match status" value="1"/>
</dbReference>
<comment type="similarity">
    <text evidence="1">Belongs to the SCO1/2 family.</text>
</comment>
<keyword evidence="4" id="KW-1185">Reference proteome</keyword>
<feature type="region of interest" description="Disordered" evidence="2">
    <location>
        <begin position="157"/>
        <end position="185"/>
    </location>
</feature>
<dbReference type="Proteomes" id="UP001423409">
    <property type="component" value="Unassembled WGS sequence"/>
</dbReference>
<accession>A0ABP9UCG7</accession>
<dbReference type="Gene3D" id="3.40.30.10">
    <property type="entry name" value="Glutaredoxin"/>
    <property type="match status" value="1"/>
</dbReference>
<evidence type="ECO:0008006" key="5">
    <source>
        <dbReference type="Google" id="ProtNLM"/>
    </source>
</evidence>
<evidence type="ECO:0000256" key="2">
    <source>
        <dbReference type="SAM" id="MobiDB-lite"/>
    </source>
</evidence>
<gene>
    <name evidence="3" type="ORF">Dcae01_00943</name>
</gene>
<feature type="compositionally biased region" description="Low complexity" evidence="2">
    <location>
        <begin position="170"/>
        <end position="185"/>
    </location>
</feature>
<proteinExistence type="inferred from homology"/>
<dbReference type="InterPro" id="IPR036249">
    <property type="entry name" value="Thioredoxin-like_sf"/>
</dbReference>
<feature type="compositionally biased region" description="Basic and acidic residues" evidence="2">
    <location>
        <begin position="158"/>
        <end position="167"/>
    </location>
</feature>
<comment type="caution">
    <text evidence="3">The sequence shown here is derived from an EMBL/GenBank/DDBJ whole genome shotgun (WGS) entry which is preliminary data.</text>
</comment>
<sequence>MTGFSRVLTVGLLVIAAVLGGLLLFRQGQSPALGGEALDTPLALPALALVDDRARPTTLAATDGRVRLVFYGFVRCPDVCPATLASLKNTLAALPDDQRGRVQVQFITVDPVHDTAPVVRAYLERFDPAFTGLTGEAATIDEAARVMFVANVKPPLESADHGTDHSTHLGGDTQTAGDGAAGDGAANAQAAGASAAVAARMHGDQVSVVDGQGRFVRVYGNEAVVNGELDRDLPRLIREYAAP</sequence>
<dbReference type="InterPro" id="IPR003782">
    <property type="entry name" value="SCO1/SenC"/>
</dbReference>
<dbReference type="CDD" id="cd02968">
    <property type="entry name" value="SCO"/>
    <property type="match status" value="1"/>
</dbReference>
<organism evidence="3 4">
    <name type="scientific">Deinococcus caeni</name>
    <dbReference type="NCBI Taxonomy" id="569127"/>
    <lineage>
        <taxon>Bacteria</taxon>
        <taxon>Thermotogati</taxon>
        <taxon>Deinococcota</taxon>
        <taxon>Deinococci</taxon>
        <taxon>Deinococcales</taxon>
        <taxon>Deinococcaceae</taxon>
        <taxon>Deinococcus</taxon>
    </lineage>
</organism>
<name>A0ABP9UCG7_9DEIO</name>
<dbReference type="PANTHER" id="PTHR12151:SF25">
    <property type="entry name" value="LINALOOL DEHYDRATASE_ISOMERASE DOMAIN-CONTAINING PROTEIN"/>
    <property type="match status" value="1"/>
</dbReference>
<dbReference type="Pfam" id="PF02630">
    <property type="entry name" value="SCO1-SenC"/>
    <property type="match status" value="1"/>
</dbReference>
<evidence type="ECO:0000256" key="1">
    <source>
        <dbReference type="ARBA" id="ARBA00010996"/>
    </source>
</evidence>
<dbReference type="EMBL" id="BAABQU010000009">
    <property type="protein sequence ID" value="GAA5439440.1"/>
    <property type="molecule type" value="Genomic_DNA"/>
</dbReference>
<evidence type="ECO:0000313" key="4">
    <source>
        <dbReference type="Proteomes" id="UP001423409"/>
    </source>
</evidence>
<dbReference type="RefSeq" id="WP_345442661.1">
    <property type="nucleotide sequence ID" value="NZ_BAABQU010000009.1"/>
</dbReference>
<evidence type="ECO:0000313" key="3">
    <source>
        <dbReference type="EMBL" id="GAA5439440.1"/>
    </source>
</evidence>